<dbReference type="RefSeq" id="WP_168659602.1">
    <property type="nucleotide sequence ID" value="NZ_CP051180.1"/>
</dbReference>
<name>A0A6H1UEX0_9GAMM</name>
<reference evidence="3 4" key="1">
    <citation type="submission" date="2020-04" db="EMBL/GenBank/DDBJ databases">
        <title>Ferrimonas sp. S7 isolated from sea water.</title>
        <authorList>
            <person name="Bae S.S."/>
            <person name="Baek K."/>
        </authorList>
    </citation>
    <scope>NUCLEOTIDE SEQUENCE [LARGE SCALE GENOMIC DNA]</scope>
    <source>
        <strain evidence="3 4">S7</strain>
    </source>
</reference>
<dbReference type="SUPFAM" id="SSF111369">
    <property type="entry name" value="HlyD-like secretion proteins"/>
    <property type="match status" value="1"/>
</dbReference>
<protein>
    <submittedName>
        <fullName evidence="3">Efflux RND transporter periplasmic adaptor subunit</fullName>
    </submittedName>
</protein>
<dbReference type="Pfam" id="PF25973">
    <property type="entry name" value="BSH_CzcB"/>
    <property type="match status" value="1"/>
</dbReference>
<proteinExistence type="inferred from homology"/>
<dbReference type="Gene3D" id="2.40.30.170">
    <property type="match status" value="1"/>
</dbReference>
<dbReference type="Proteomes" id="UP000501602">
    <property type="component" value="Chromosome"/>
</dbReference>
<keyword evidence="4" id="KW-1185">Reference proteome</keyword>
<dbReference type="AlphaFoldDB" id="A0A6H1UEX0"/>
<dbReference type="Gene3D" id="2.40.420.20">
    <property type="match status" value="1"/>
</dbReference>
<dbReference type="Gene3D" id="1.10.287.470">
    <property type="entry name" value="Helix hairpin bin"/>
    <property type="match status" value="1"/>
</dbReference>
<dbReference type="GO" id="GO:1990281">
    <property type="term" value="C:efflux pump complex"/>
    <property type="evidence" value="ECO:0007669"/>
    <property type="project" value="TreeGrafter"/>
</dbReference>
<gene>
    <name evidence="3" type="ORF">HER31_05345</name>
</gene>
<accession>A0A6H1UEX0</accession>
<feature type="domain" description="CzcB-like barrel-sandwich hybrid" evidence="2">
    <location>
        <begin position="48"/>
        <end position="173"/>
    </location>
</feature>
<evidence type="ECO:0000256" key="1">
    <source>
        <dbReference type="ARBA" id="ARBA00009477"/>
    </source>
</evidence>
<dbReference type="PANTHER" id="PTHR30469:SF20">
    <property type="entry name" value="EFFLUX RND TRANSPORTER PERIPLASMIC ADAPTOR SUBUNIT"/>
    <property type="match status" value="1"/>
</dbReference>
<sequence>MLVGVSVPVLATDTNTSAPLIQPVKALQIRQPTTLAPFAADIEASEHVQIAFRIAGQLQQVWVRMGDDVLEGQLLAELDPTDYQLALQARQAEFDLAVIRAKRDQKLYSQNLISEDQFDRSKTAQLTAQARLRQAKVDLDDTVLRAPFDGYVSYTMAKQGEVMPANQAIMTVENNSHIDVHFNLPVPHAHYGQEAGLTEASIRFGGMQQIYKASAVKEYSSTPDPDTNSYRVTLTLDKPEDINPLTGMNAWVEVGQSAGLNEVHLPTSALFNRTGNKAKVWKINSDNRITAVDIEVDEHGKLLAGLKHGDRVVATGVDKLKSQQLVRIWERERGI</sequence>
<dbReference type="Gene3D" id="2.40.50.100">
    <property type="match status" value="1"/>
</dbReference>
<evidence type="ECO:0000259" key="2">
    <source>
        <dbReference type="Pfam" id="PF25973"/>
    </source>
</evidence>
<dbReference type="NCBIfam" id="TIGR01730">
    <property type="entry name" value="RND_mfp"/>
    <property type="match status" value="1"/>
</dbReference>
<dbReference type="InterPro" id="IPR058647">
    <property type="entry name" value="BSH_CzcB-like"/>
</dbReference>
<dbReference type="KEGG" id="fes:HER31_05345"/>
<evidence type="ECO:0000313" key="4">
    <source>
        <dbReference type="Proteomes" id="UP000501602"/>
    </source>
</evidence>
<comment type="similarity">
    <text evidence="1">Belongs to the membrane fusion protein (MFP) (TC 8.A.1) family.</text>
</comment>
<dbReference type="GO" id="GO:0015562">
    <property type="term" value="F:efflux transmembrane transporter activity"/>
    <property type="evidence" value="ECO:0007669"/>
    <property type="project" value="TreeGrafter"/>
</dbReference>
<dbReference type="InterPro" id="IPR006143">
    <property type="entry name" value="RND_pump_MFP"/>
</dbReference>
<dbReference type="EMBL" id="CP051180">
    <property type="protein sequence ID" value="QIZ76342.1"/>
    <property type="molecule type" value="Genomic_DNA"/>
</dbReference>
<evidence type="ECO:0000313" key="3">
    <source>
        <dbReference type="EMBL" id="QIZ76342.1"/>
    </source>
</evidence>
<dbReference type="PANTHER" id="PTHR30469">
    <property type="entry name" value="MULTIDRUG RESISTANCE PROTEIN MDTA"/>
    <property type="match status" value="1"/>
</dbReference>
<organism evidence="3 4">
    <name type="scientific">Ferrimonas lipolytica</name>
    <dbReference type="NCBI Taxonomy" id="2724191"/>
    <lineage>
        <taxon>Bacteria</taxon>
        <taxon>Pseudomonadati</taxon>
        <taxon>Pseudomonadota</taxon>
        <taxon>Gammaproteobacteria</taxon>
        <taxon>Alteromonadales</taxon>
        <taxon>Ferrimonadaceae</taxon>
        <taxon>Ferrimonas</taxon>
    </lineage>
</organism>